<evidence type="ECO:0000313" key="3">
    <source>
        <dbReference type="Proteomes" id="UP001382904"/>
    </source>
</evidence>
<reference evidence="2 3" key="1">
    <citation type="submission" date="2024-03" db="EMBL/GenBank/DDBJ databases">
        <title>Novel Streptomyces species of biotechnological and ecological value are a feature of Machair soil.</title>
        <authorList>
            <person name="Prole J.R."/>
            <person name="Goodfellow M."/>
            <person name="Allenby N."/>
            <person name="Ward A.C."/>
        </authorList>
    </citation>
    <scope>NUCLEOTIDE SEQUENCE [LARGE SCALE GENOMIC DNA]</scope>
    <source>
        <strain evidence="2 3">MS1.HAVA.3</strain>
    </source>
</reference>
<dbReference type="EMBL" id="JBBKAM010000002">
    <property type="protein sequence ID" value="MEJ8642819.1"/>
    <property type="molecule type" value="Genomic_DNA"/>
</dbReference>
<organism evidence="2 3">
    <name type="scientific">Streptomyces caledonius</name>
    <dbReference type="NCBI Taxonomy" id="3134107"/>
    <lineage>
        <taxon>Bacteria</taxon>
        <taxon>Bacillati</taxon>
        <taxon>Actinomycetota</taxon>
        <taxon>Actinomycetes</taxon>
        <taxon>Kitasatosporales</taxon>
        <taxon>Streptomycetaceae</taxon>
        <taxon>Streptomyces</taxon>
    </lineage>
</organism>
<evidence type="ECO:0000313" key="2">
    <source>
        <dbReference type="EMBL" id="MEJ8642819.1"/>
    </source>
</evidence>
<feature type="region of interest" description="Disordered" evidence="1">
    <location>
        <begin position="26"/>
        <end position="74"/>
    </location>
</feature>
<protein>
    <submittedName>
        <fullName evidence="2">Uncharacterized protein</fullName>
    </submittedName>
</protein>
<comment type="caution">
    <text evidence="2">The sequence shown here is derived from an EMBL/GenBank/DDBJ whole genome shotgun (WGS) entry which is preliminary data.</text>
</comment>
<keyword evidence="3" id="KW-1185">Reference proteome</keyword>
<evidence type="ECO:0000256" key="1">
    <source>
        <dbReference type="SAM" id="MobiDB-lite"/>
    </source>
</evidence>
<dbReference type="Proteomes" id="UP001382904">
    <property type="component" value="Unassembled WGS sequence"/>
</dbReference>
<name>A0ABU8U662_9ACTN</name>
<sequence length="74" mass="6938">MRVQEAEAGGGGAGFGLGRGVGEVEADAVVEQDGTAVGGGQREQGVEQDPVGGLGGGPVGVAAGAPEPVPGERA</sequence>
<gene>
    <name evidence="2" type="ORF">WKI68_18355</name>
</gene>
<proteinExistence type="predicted"/>
<accession>A0ABU8U662</accession>